<keyword evidence="2" id="KW-1185">Reference proteome</keyword>
<evidence type="ECO:0000313" key="1">
    <source>
        <dbReference type="EMBL" id="OAX36436.1"/>
    </source>
</evidence>
<accession>A0A1B7MV14</accession>
<dbReference type="AlphaFoldDB" id="A0A1B7MV14"/>
<dbReference type="InParanoid" id="A0A1B7MV14"/>
<dbReference type="Proteomes" id="UP000092154">
    <property type="component" value="Unassembled WGS sequence"/>
</dbReference>
<dbReference type="EMBL" id="KV448417">
    <property type="protein sequence ID" value="OAX36436.1"/>
    <property type="molecule type" value="Genomic_DNA"/>
</dbReference>
<name>A0A1B7MV14_9AGAM</name>
<evidence type="ECO:0000313" key="2">
    <source>
        <dbReference type="Proteomes" id="UP000092154"/>
    </source>
</evidence>
<protein>
    <submittedName>
        <fullName evidence="1">Uncharacterized protein</fullName>
    </submittedName>
</protein>
<sequence>MKDNWTVYELLIMRETTGRPGIAQVKWLGLRPGKAVAEGSSVVFDRITRKDIRVIDMLKTVTLRMEEW</sequence>
<organism evidence="1 2">
    <name type="scientific">Rhizopogon vinicolor AM-OR11-026</name>
    <dbReference type="NCBI Taxonomy" id="1314800"/>
    <lineage>
        <taxon>Eukaryota</taxon>
        <taxon>Fungi</taxon>
        <taxon>Dikarya</taxon>
        <taxon>Basidiomycota</taxon>
        <taxon>Agaricomycotina</taxon>
        <taxon>Agaricomycetes</taxon>
        <taxon>Agaricomycetidae</taxon>
        <taxon>Boletales</taxon>
        <taxon>Suillineae</taxon>
        <taxon>Rhizopogonaceae</taxon>
        <taxon>Rhizopogon</taxon>
    </lineage>
</organism>
<gene>
    <name evidence="1" type="ORF">K503DRAFT_772532</name>
</gene>
<reference evidence="1 2" key="1">
    <citation type="submission" date="2016-06" db="EMBL/GenBank/DDBJ databases">
        <title>Comparative genomics of the ectomycorrhizal sister species Rhizopogon vinicolor and Rhizopogon vesiculosus (Basidiomycota: Boletales) reveals a divergence of the mating type B locus.</title>
        <authorList>
            <consortium name="DOE Joint Genome Institute"/>
            <person name="Mujic A.B."/>
            <person name="Kuo A."/>
            <person name="Tritt A."/>
            <person name="Lipzen A."/>
            <person name="Chen C."/>
            <person name="Johnson J."/>
            <person name="Sharma A."/>
            <person name="Barry K."/>
            <person name="Grigoriev I.V."/>
            <person name="Spatafora J.W."/>
        </authorList>
    </citation>
    <scope>NUCLEOTIDE SEQUENCE [LARGE SCALE GENOMIC DNA]</scope>
    <source>
        <strain evidence="1 2">AM-OR11-026</strain>
    </source>
</reference>
<proteinExistence type="predicted"/>